<proteinExistence type="predicted"/>
<dbReference type="EMBL" id="WNNK01000060">
    <property type="protein sequence ID" value="MUF08396.1"/>
    <property type="molecule type" value="Genomic_DNA"/>
</dbReference>
<dbReference type="InterPro" id="IPR008964">
    <property type="entry name" value="Invasin/intimin_cell_adhesion"/>
</dbReference>
<organism evidence="1 2">
    <name type="scientific">Pseudomonas spelaei</name>
    <dbReference type="NCBI Taxonomy" id="1055469"/>
    <lineage>
        <taxon>Bacteria</taxon>
        <taxon>Pseudomonadati</taxon>
        <taxon>Pseudomonadota</taxon>
        <taxon>Gammaproteobacteria</taxon>
        <taxon>Pseudomonadales</taxon>
        <taxon>Pseudomonadaceae</taxon>
        <taxon>Pseudomonas</taxon>
    </lineage>
</organism>
<dbReference type="Gene3D" id="2.60.40.1080">
    <property type="match status" value="1"/>
</dbReference>
<name>A0A6I3WQD8_9PSED</name>
<protein>
    <recommendedName>
        <fullName evidence="3">BIG2 domain-containing protein</fullName>
    </recommendedName>
</protein>
<sequence length="307" mass="32884">TIAAANFPRPLINGIANSGTLDLSTFAGNATAAVGKWRLSATGQRVWLTCSSSGVADLVVLANYPITSGEAANGLVNKAVLRSWLAALPTGRQITVTCKVTFDGSATDSRAVQFQSTNYIVRTTPRLTIDQTDMIFSGRKFSPVASLRWNDLDIEFRNFRPASGGTSPYYYQSSTPSVASVTSQGVVRGLRGGVATITVTDSSSPAQTISYTVRSSIVVHQVLHNSSRLIGSESRTWIASVGGSYLPLTSDTLNDLRAQYSPGISDDYNMGSNSPDPFWSENVLLSGWSFGVGQATDRRETVCYRVI</sequence>
<dbReference type="Proteomes" id="UP000438196">
    <property type="component" value="Unassembled WGS sequence"/>
</dbReference>
<dbReference type="AlphaFoldDB" id="A0A6I3WQD8"/>
<gene>
    <name evidence="1" type="ORF">GNF76_29155</name>
</gene>
<dbReference type="SUPFAM" id="SSF49373">
    <property type="entry name" value="Invasin/intimin cell-adhesion fragments"/>
    <property type="match status" value="1"/>
</dbReference>
<evidence type="ECO:0008006" key="3">
    <source>
        <dbReference type="Google" id="ProtNLM"/>
    </source>
</evidence>
<evidence type="ECO:0000313" key="1">
    <source>
        <dbReference type="EMBL" id="MUF08396.1"/>
    </source>
</evidence>
<feature type="non-terminal residue" evidence="1">
    <location>
        <position position="1"/>
    </location>
</feature>
<reference evidence="1 2" key="1">
    <citation type="submission" date="2019-11" db="EMBL/GenBank/DDBJ databases">
        <title>Pseudomonas karstica sp. nov. and Pseudomonas spelaei sp. nov. from karst caves.</title>
        <authorList>
            <person name="Zeman M."/>
        </authorList>
    </citation>
    <scope>NUCLEOTIDE SEQUENCE [LARGE SCALE GENOMIC DNA]</scope>
    <source>
        <strain evidence="1 2">CCM 7893</strain>
    </source>
</reference>
<keyword evidence="2" id="KW-1185">Reference proteome</keyword>
<comment type="caution">
    <text evidence="1">The sequence shown here is derived from an EMBL/GenBank/DDBJ whole genome shotgun (WGS) entry which is preliminary data.</text>
</comment>
<dbReference type="Pfam" id="PF26182">
    <property type="entry name" value="Ig_NUP210_5th"/>
    <property type="match status" value="1"/>
</dbReference>
<evidence type="ECO:0000313" key="2">
    <source>
        <dbReference type="Proteomes" id="UP000438196"/>
    </source>
</evidence>
<accession>A0A6I3WQD8</accession>